<feature type="transmembrane region" description="Helical" evidence="1">
    <location>
        <begin position="62"/>
        <end position="84"/>
    </location>
</feature>
<feature type="transmembrane region" description="Helical" evidence="1">
    <location>
        <begin position="96"/>
        <end position="118"/>
    </location>
</feature>
<keyword evidence="1" id="KW-0812">Transmembrane</keyword>
<reference evidence="2 3" key="1">
    <citation type="submission" date="2019-09" db="EMBL/GenBank/DDBJ databases">
        <title>Characterisation of the sponge microbiome using genome-centric metagenomics.</title>
        <authorList>
            <person name="Engelberts J.P."/>
            <person name="Robbins S.J."/>
            <person name="De Goeij J.M."/>
            <person name="Aranda M."/>
            <person name="Bell S.C."/>
            <person name="Webster N.S."/>
        </authorList>
    </citation>
    <scope>NUCLEOTIDE SEQUENCE [LARGE SCALE GENOMIC DNA]</scope>
    <source>
        <strain evidence="2">SB0662_bin_43</strain>
    </source>
</reference>
<evidence type="ECO:0000313" key="3">
    <source>
        <dbReference type="Proteomes" id="UP000449092"/>
    </source>
</evidence>
<protein>
    <submittedName>
        <fullName evidence="2">Uncharacterized protein</fullName>
    </submittedName>
</protein>
<feature type="transmembrane region" description="Helical" evidence="1">
    <location>
        <begin position="32"/>
        <end position="55"/>
    </location>
</feature>
<keyword evidence="1" id="KW-1133">Transmembrane helix</keyword>
<dbReference type="AlphaFoldDB" id="A0A845DAS4"/>
<evidence type="ECO:0000313" key="2">
    <source>
        <dbReference type="EMBL" id="MYE38148.1"/>
    </source>
</evidence>
<name>A0A845DAS4_9BACT</name>
<evidence type="ECO:0000256" key="1">
    <source>
        <dbReference type="SAM" id="Phobius"/>
    </source>
</evidence>
<keyword evidence="1" id="KW-0472">Membrane</keyword>
<organism evidence="2 3">
    <name type="scientific">Candidatus Spechtbacteria bacterium SB0662_bin_43</name>
    <dbReference type="NCBI Taxonomy" id="2604897"/>
    <lineage>
        <taxon>Bacteria</taxon>
        <taxon>Candidatus Spechtiibacteriota</taxon>
    </lineage>
</organism>
<dbReference type="Proteomes" id="UP000449092">
    <property type="component" value="Unassembled WGS sequence"/>
</dbReference>
<accession>A0A845DAS4</accession>
<sequence>MTPYNKEVMIIIAVAIGLLSGTILLLSSMGFVGWGTIPVVLTTLAILVLPLVLFSKGVLAEALVGLVVGTILLLAIGIIVLAAINEQAAWMLLTSFAPQLFLFVVGVTFTTLLVHTVWRWADDTRSSLPTQGTRREEEE</sequence>
<comment type="caution">
    <text evidence="2">The sequence shown here is derived from an EMBL/GenBank/DDBJ whole genome shotgun (WGS) entry which is preliminary data.</text>
</comment>
<feature type="transmembrane region" description="Helical" evidence="1">
    <location>
        <begin position="7"/>
        <end position="26"/>
    </location>
</feature>
<gene>
    <name evidence="2" type="ORF">F4X82_01335</name>
</gene>
<proteinExistence type="predicted"/>
<dbReference type="EMBL" id="VXOY01000011">
    <property type="protein sequence ID" value="MYE38148.1"/>
    <property type="molecule type" value="Genomic_DNA"/>
</dbReference>